<accession>A0AAW0BGF2</accession>
<dbReference type="Proteomes" id="UP001362999">
    <property type="component" value="Unassembled WGS sequence"/>
</dbReference>
<gene>
    <name evidence="1" type="ORF">R3P38DRAFT_2953401</name>
</gene>
<reference evidence="1 2" key="1">
    <citation type="journal article" date="2024" name="J Genomics">
        <title>Draft genome sequencing and assembly of Favolaschia claudopus CIRM-BRFM 2984 isolated from oak limbs.</title>
        <authorList>
            <person name="Navarro D."/>
            <person name="Drula E."/>
            <person name="Chaduli D."/>
            <person name="Cazenave R."/>
            <person name="Ahrendt S."/>
            <person name="Wang J."/>
            <person name="Lipzen A."/>
            <person name="Daum C."/>
            <person name="Barry K."/>
            <person name="Grigoriev I.V."/>
            <person name="Favel A."/>
            <person name="Rosso M.N."/>
            <person name="Martin F."/>
        </authorList>
    </citation>
    <scope>NUCLEOTIDE SEQUENCE [LARGE SCALE GENOMIC DNA]</scope>
    <source>
        <strain evidence="1 2">CIRM-BRFM 2984</strain>
    </source>
</reference>
<keyword evidence="2" id="KW-1185">Reference proteome</keyword>
<dbReference type="AlphaFoldDB" id="A0AAW0BGF2"/>
<dbReference type="EMBL" id="JAWWNJ010000034">
    <property type="protein sequence ID" value="KAK7025225.1"/>
    <property type="molecule type" value="Genomic_DNA"/>
</dbReference>
<sequence length="182" mass="20694">MTRLSDTTSNVEFESGESMRLLRMIYPELGEDQLREILQSALNKMSPDAVENHFRVLLEVANSGAVFGPATPPPGAQLKFFDFDIHRVFYHPLYPPSIPNPGLFSWNFYIGQRGKGVDSIIPNAQQLYDIQLLDAPENWEQCRPLNVLPLTRVRLFRRGFPVQELVFPPNPSDPSSIHYLPA</sequence>
<comment type="caution">
    <text evidence="1">The sequence shown here is derived from an EMBL/GenBank/DDBJ whole genome shotgun (WGS) entry which is preliminary data.</text>
</comment>
<evidence type="ECO:0000313" key="1">
    <source>
        <dbReference type="EMBL" id="KAK7025225.1"/>
    </source>
</evidence>
<evidence type="ECO:0000313" key="2">
    <source>
        <dbReference type="Proteomes" id="UP001362999"/>
    </source>
</evidence>
<name>A0AAW0BGF2_9AGAR</name>
<organism evidence="1 2">
    <name type="scientific">Favolaschia claudopus</name>
    <dbReference type="NCBI Taxonomy" id="2862362"/>
    <lineage>
        <taxon>Eukaryota</taxon>
        <taxon>Fungi</taxon>
        <taxon>Dikarya</taxon>
        <taxon>Basidiomycota</taxon>
        <taxon>Agaricomycotina</taxon>
        <taxon>Agaricomycetes</taxon>
        <taxon>Agaricomycetidae</taxon>
        <taxon>Agaricales</taxon>
        <taxon>Marasmiineae</taxon>
        <taxon>Mycenaceae</taxon>
        <taxon>Favolaschia</taxon>
    </lineage>
</organism>
<proteinExistence type="predicted"/>
<protein>
    <submittedName>
        <fullName evidence="1">Uncharacterized protein</fullName>
    </submittedName>
</protein>